<evidence type="ECO:0000313" key="2">
    <source>
        <dbReference type="EMBL" id="MCD9561012.1"/>
    </source>
</evidence>
<dbReference type="Proteomes" id="UP000823775">
    <property type="component" value="Unassembled WGS sequence"/>
</dbReference>
<feature type="non-terminal residue" evidence="2">
    <location>
        <position position="1"/>
    </location>
</feature>
<comment type="caution">
    <text evidence="2">The sequence shown here is derived from an EMBL/GenBank/DDBJ whole genome shotgun (WGS) entry which is preliminary data.</text>
</comment>
<accession>A0ABS8USC5</accession>
<reference evidence="2 3" key="1">
    <citation type="journal article" date="2021" name="BMC Genomics">
        <title>Datura genome reveals duplications of psychoactive alkaloid biosynthetic genes and high mutation rate following tissue culture.</title>
        <authorList>
            <person name="Rajewski A."/>
            <person name="Carter-House D."/>
            <person name="Stajich J."/>
            <person name="Litt A."/>
        </authorList>
    </citation>
    <scope>NUCLEOTIDE SEQUENCE [LARGE SCALE GENOMIC DNA]</scope>
    <source>
        <strain evidence="2">AR-01</strain>
    </source>
</reference>
<gene>
    <name evidence="2" type="ORF">HAX54_019946</name>
</gene>
<evidence type="ECO:0000256" key="1">
    <source>
        <dbReference type="SAM" id="MobiDB-lite"/>
    </source>
</evidence>
<feature type="non-terminal residue" evidence="2">
    <location>
        <position position="117"/>
    </location>
</feature>
<name>A0ABS8USC5_DATST</name>
<evidence type="ECO:0000313" key="3">
    <source>
        <dbReference type="Proteomes" id="UP000823775"/>
    </source>
</evidence>
<feature type="region of interest" description="Disordered" evidence="1">
    <location>
        <begin position="1"/>
        <end position="27"/>
    </location>
</feature>
<keyword evidence="3" id="KW-1185">Reference proteome</keyword>
<feature type="compositionally biased region" description="Polar residues" evidence="1">
    <location>
        <begin position="1"/>
        <end position="22"/>
    </location>
</feature>
<protein>
    <submittedName>
        <fullName evidence="2">Uncharacterized protein</fullName>
    </submittedName>
</protein>
<dbReference type="EMBL" id="JACEIK010002411">
    <property type="protein sequence ID" value="MCD9561012.1"/>
    <property type="molecule type" value="Genomic_DNA"/>
</dbReference>
<sequence>NSTETNNVVGPNNIVETSNNDAASPKGRLAEERIQVLLKLLKHMLEAEEGQEHHMIEAGEDQENLLKLFDTTLPTPPVLSVTHHGLPSNRILDIDGRRPVRSIDVIRNLGFKSRTRM</sequence>
<organism evidence="2 3">
    <name type="scientific">Datura stramonium</name>
    <name type="common">Jimsonweed</name>
    <name type="synonym">Common thornapple</name>
    <dbReference type="NCBI Taxonomy" id="4076"/>
    <lineage>
        <taxon>Eukaryota</taxon>
        <taxon>Viridiplantae</taxon>
        <taxon>Streptophyta</taxon>
        <taxon>Embryophyta</taxon>
        <taxon>Tracheophyta</taxon>
        <taxon>Spermatophyta</taxon>
        <taxon>Magnoliopsida</taxon>
        <taxon>eudicotyledons</taxon>
        <taxon>Gunneridae</taxon>
        <taxon>Pentapetalae</taxon>
        <taxon>asterids</taxon>
        <taxon>lamiids</taxon>
        <taxon>Solanales</taxon>
        <taxon>Solanaceae</taxon>
        <taxon>Solanoideae</taxon>
        <taxon>Datureae</taxon>
        <taxon>Datura</taxon>
    </lineage>
</organism>
<proteinExistence type="predicted"/>